<dbReference type="Gene3D" id="3.40.710.10">
    <property type="entry name" value="DD-peptidase/beta-lactamase superfamily"/>
    <property type="match status" value="1"/>
</dbReference>
<evidence type="ECO:0000313" key="1">
    <source>
        <dbReference type="EMBL" id="GAF93851.1"/>
    </source>
</evidence>
<name>X0U3B2_9ZZZZ</name>
<evidence type="ECO:0008006" key="2">
    <source>
        <dbReference type="Google" id="ProtNLM"/>
    </source>
</evidence>
<accession>X0U3B2</accession>
<comment type="caution">
    <text evidence="1">The sequence shown here is derived from an EMBL/GenBank/DDBJ whole genome shotgun (WGS) entry which is preliminary data.</text>
</comment>
<proteinExistence type="predicted"/>
<sequence length="89" mass="10174">MTINTVSNNGLLSPKNSFNKYDTSKITDLFNDYENSLLPSDFSNQTELAIFLDEYIPDQLDQYNIVGMTISFVKDNEIFFAKGYGNRTL</sequence>
<dbReference type="InterPro" id="IPR012338">
    <property type="entry name" value="Beta-lactam/transpept-like"/>
</dbReference>
<feature type="non-terminal residue" evidence="1">
    <location>
        <position position="89"/>
    </location>
</feature>
<dbReference type="AlphaFoldDB" id="X0U3B2"/>
<organism evidence="1">
    <name type="scientific">marine sediment metagenome</name>
    <dbReference type="NCBI Taxonomy" id="412755"/>
    <lineage>
        <taxon>unclassified sequences</taxon>
        <taxon>metagenomes</taxon>
        <taxon>ecological metagenomes</taxon>
    </lineage>
</organism>
<gene>
    <name evidence="1" type="ORF">S01H1_23009</name>
</gene>
<protein>
    <recommendedName>
        <fullName evidence="2">Beta-lactamase-related domain-containing protein</fullName>
    </recommendedName>
</protein>
<dbReference type="EMBL" id="BARS01013145">
    <property type="protein sequence ID" value="GAF93851.1"/>
    <property type="molecule type" value="Genomic_DNA"/>
</dbReference>
<reference evidence="1" key="1">
    <citation type="journal article" date="2014" name="Front. Microbiol.">
        <title>High frequency of phylogenetically diverse reductive dehalogenase-homologous genes in deep subseafloor sedimentary metagenomes.</title>
        <authorList>
            <person name="Kawai M."/>
            <person name="Futagami T."/>
            <person name="Toyoda A."/>
            <person name="Takaki Y."/>
            <person name="Nishi S."/>
            <person name="Hori S."/>
            <person name="Arai W."/>
            <person name="Tsubouchi T."/>
            <person name="Morono Y."/>
            <person name="Uchiyama I."/>
            <person name="Ito T."/>
            <person name="Fujiyama A."/>
            <person name="Inagaki F."/>
            <person name="Takami H."/>
        </authorList>
    </citation>
    <scope>NUCLEOTIDE SEQUENCE</scope>
    <source>
        <strain evidence="1">Expedition CK06-06</strain>
    </source>
</reference>